<protein>
    <submittedName>
        <fullName evidence="4">MCE family protein</fullName>
    </submittedName>
</protein>
<accession>A0ABY4QJ58</accession>
<evidence type="ECO:0000259" key="3">
    <source>
        <dbReference type="Pfam" id="PF11887"/>
    </source>
</evidence>
<proteinExistence type="predicted"/>
<name>A0ABY4QJ58_9MYCO</name>
<dbReference type="PANTHER" id="PTHR33371:SF19">
    <property type="entry name" value="MCE-FAMILY PROTEIN MCE4A"/>
    <property type="match status" value="1"/>
</dbReference>
<evidence type="ECO:0000313" key="4">
    <source>
        <dbReference type="EMBL" id="UQX10889.1"/>
    </source>
</evidence>
<gene>
    <name evidence="4" type="ORF">M5I08_23595</name>
</gene>
<evidence type="ECO:0000313" key="5">
    <source>
        <dbReference type="Proteomes" id="UP001056610"/>
    </source>
</evidence>
<dbReference type="InterPro" id="IPR024516">
    <property type="entry name" value="Mce_C"/>
</dbReference>
<keyword evidence="1" id="KW-0812">Transmembrane</keyword>
<keyword evidence="1" id="KW-0472">Membrane</keyword>
<evidence type="ECO:0000259" key="2">
    <source>
        <dbReference type="Pfam" id="PF02470"/>
    </source>
</evidence>
<evidence type="ECO:0000256" key="1">
    <source>
        <dbReference type="SAM" id="Phobius"/>
    </source>
</evidence>
<dbReference type="PANTHER" id="PTHR33371">
    <property type="entry name" value="INTERMEMBRANE PHOSPHOLIPID TRANSPORT SYSTEM BINDING PROTEIN MLAD-RELATED"/>
    <property type="match status" value="1"/>
</dbReference>
<feature type="transmembrane region" description="Helical" evidence="1">
    <location>
        <begin position="16"/>
        <end position="36"/>
    </location>
</feature>
<dbReference type="Proteomes" id="UP001056610">
    <property type="component" value="Chromosome"/>
</dbReference>
<keyword evidence="5" id="KW-1185">Reference proteome</keyword>
<dbReference type="RefSeq" id="WP_219068156.1">
    <property type="nucleotide sequence ID" value="NZ_CAJUXY010000031.1"/>
</dbReference>
<feature type="domain" description="Mce/MlaD" evidence="2">
    <location>
        <begin position="45"/>
        <end position="126"/>
    </location>
</feature>
<dbReference type="Pfam" id="PF11887">
    <property type="entry name" value="Mce4_CUP1"/>
    <property type="match status" value="1"/>
</dbReference>
<keyword evidence="1" id="KW-1133">Transmembrane helix</keyword>
<sequence>MTTPQGKTNKPPLHPFRLAGVVFLLVVALVVWLVYLQYRGDFSPKTTLQMLSARAGLVMDAGSKVTYNGVQIGQVTKISEVQQDGKPAAKFLMDVDPQYIRLIPANVDAKIVATTLFGNKYVSLTSPKNPTPQRISPQHVIDARHVTTEINTLLATVASITAKVDPVKLNLTLSAAAEAFRGLGDKFGQSIVNADAILDEVNPLQSQARHDIQQLAALFDTYANGAPDLFDFLNNAATTAHTLHAQQKDLDAALLAAVGLGNTGADIVGRGGPYLQRAVADLVPTTGLLDTYSPELFCAARNIGEVEPRLANALGKGDGYALDNRAEALGGFGLLLNPLAGITGAALAPLTFGLSALANLIGGVQNPYVYPDNLPRNNARGGPGGAPGCWQRITRDLWPGPYLVMDNGASVAPYNHLDVGSPLGVEYVWGRQWGENTINP</sequence>
<dbReference type="NCBIfam" id="TIGR00996">
    <property type="entry name" value="Mtu_fam_mce"/>
    <property type="match status" value="1"/>
</dbReference>
<reference evidence="4" key="1">
    <citation type="submission" date="2022-05" db="EMBL/GenBank/DDBJ databases">
        <title>A methanotrophic Mycobacterium dominates a cave microbial ecosystem.</title>
        <authorList>
            <person name="Van Spanning R.J.M."/>
            <person name="Guan Q."/>
            <person name="Melkonian C."/>
            <person name="Gallant J."/>
            <person name="Polerecky L."/>
            <person name="Flot J.-F."/>
            <person name="Brandt B.W."/>
            <person name="Braster M."/>
            <person name="Iturbe Espinoza P."/>
            <person name="Aerts J."/>
            <person name="Meima-Franke M."/>
            <person name="Piersma S.R."/>
            <person name="Bunduc C."/>
            <person name="Ummels R."/>
            <person name="Pain A."/>
            <person name="Fleming E.J."/>
            <person name="van der Wel N."/>
            <person name="Gherman V.D."/>
            <person name="Sarbu S.M."/>
            <person name="Bodelier P.L.E."/>
            <person name="Bitter W."/>
        </authorList>
    </citation>
    <scope>NUCLEOTIDE SEQUENCE</scope>
    <source>
        <strain evidence="4">Sulfur Cave</strain>
    </source>
</reference>
<organism evidence="4 5">
    <name type="scientific">Candidatus Mycobacterium methanotrophicum</name>
    <dbReference type="NCBI Taxonomy" id="2943498"/>
    <lineage>
        <taxon>Bacteria</taxon>
        <taxon>Bacillati</taxon>
        <taxon>Actinomycetota</taxon>
        <taxon>Actinomycetes</taxon>
        <taxon>Mycobacteriales</taxon>
        <taxon>Mycobacteriaceae</taxon>
        <taxon>Mycobacterium</taxon>
    </lineage>
</organism>
<dbReference type="InterPro" id="IPR005693">
    <property type="entry name" value="Mce"/>
</dbReference>
<dbReference type="Pfam" id="PF02470">
    <property type="entry name" value="MlaD"/>
    <property type="match status" value="1"/>
</dbReference>
<dbReference type="EMBL" id="CP097320">
    <property type="protein sequence ID" value="UQX10889.1"/>
    <property type="molecule type" value="Genomic_DNA"/>
</dbReference>
<feature type="domain" description="Mammalian cell entry C-terminal" evidence="3">
    <location>
        <begin position="132"/>
        <end position="383"/>
    </location>
</feature>
<dbReference type="InterPro" id="IPR003399">
    <property type="entry name" value="Mce/MlaD"/>
</dbReference>
<dbReference type="InterPro" id="IPR052336">
    <property type="entry name" value="MlaD_Phospholipid_Transporter"/>
</dbReference>